<name>A0A1B7XAU0_9BACT</name>
<dbReference type="EMBL" id="JXMS01000023">
    <property type="protein sequence ID" value="OBQ46488.1"/>
    <property type="molecule type" value="Genomic_DNA"/>
</dbReference>
<proteinExistence type="predicted"/>
<accession>A0A1B7XAU0</accession>
<dbReference type="GO" id="GO:0003824">
    <property type="term" value="F:catalytic activity"/>
    <property type="evidence" value="ECO:0007669"/>
    <property type="project" value="UniProtKB-ARBA"/>
</dbReference>
<comment type="caution">
    <text evidence="1">The sequence shown here is derived from an EMBL/GenBank/DDBJ whole genome shotgun (WGS) entry which is preliminary data.</text>
</comment>
<dbReference type="InterPro" id="IPR025157">
    <property type="entry name" value="Hemagglutinin_rpt"/>
</dbReference>
<protein>
    <recommendedName>
        <fullName evidence="3">Filamentous haemagglutinin FhaB/tRNA nuclease CdiA-like TPS domain-containing protein</fullName>
    </recommendedName>
</protein>
<evidence type="ECO:0008006" key="3">
    <source>
        <dbReference type="Google" id="ProtNLM"/>
    </source>
</evidence>
<dbReference type="Proteomes" id="UP000091979">
    <property type="component" value="Unassembled WGS sequence"/>
</dbReference>
<reference evidence="1 2" key="1">
    <citation type="submission" date="2015-01" db="EMBL/GenBank/DDBJ databases">
        <title>Desulfovibrio sp. JC271 draft genome sequence.</title>
        <authorList>
            <person name="Shivani Y."/>
            <person name="Subhash Y."/>
            <person name="Sasikala C."/>
            <person name="Ramana C.V."/>
        </authorList>
    </citation>
    <scope>NUCLEOTIDE SEQUENCE [LARGE SCALE GENOMIC DNA]</scope>
    <source>
        <strain evidence="1 2">JC271</strain>
    </source>
</reference>
<sequence length="190" mass="19343">MASTIQSGKNITIDAQKDVAITGAVVHATKDVTVSSSANTFTSAFSTTTTDARAGIGASVGAGTPAFGVTVSASFALQKGEGKVSTPVNTQVSAGETLSVVSGKNTTIQGANLHGSTVDMNVGENLTVASTQERTSSKSTQLSIGGSVTIGYGLMPLVAFPQTRKITQAGALEVEKARQNPNRLNNRRPS</sequence>
<evidence type="ECO:0000313" key="1">
    <source>
        <dbReference type="EMBL" id="OBQ46488.1"/>
    </source>
</evidence>
<evidence type="ECO:0000313" key="2">
    <source>
        <dbReference type="Proteomes" id="UP000091979"/>
    </source>
</evidence>
<dbReference type="STRING" id="1560234.SP90_12375"/>
<keyword evidence="2" id="KW-1185">Reference proteome</keyword>
<dbReference type="AlphaFoldDB" id="A0A1B7XAU0"/>
<dbReference type="PATRIC" id="fig|1560234.3.peg.1576"/>
<organism evidence="1 2">
    <name type="scientific">Halodesulfovibrio spirochaetisodalis</name>
    <dbReference type="NCBI Taxonomy" id="1560234"/>
    <lineage>
        <taxon>Bacteria</taxon>
        <taxon>Pseudomonadati</taxon>
        <taxon>Thermodesulfobacteriota</taxon>
        <taxon>Desulfovibrionia</taxon>
        <taxon>Desulfovibrionales</taxon>
        <taxon>Desulfovibrionaceae</taxon>
        <taxon>Halodesulfovibrio</taxon>
    </lineage>
</organism>
<dbReference type="Pfam" id="PF13332">
    <property type="entry name" value="Fil_haemagg_2"/>
    <property type="match status" value="1"/>
</dbReference>
<gene>
    <name evidence="1" type="ORF">SP90_12375</name>
</gene>